<keyword evidence="1 4" id="KW-0349">Heme</keyword>
<dbReference type="PROSITE" id="PS51007">
    <property type="entry name" value="CYTC"/>
    <property type="match status" value="1"/>
</dbReference>
<dbReference type="EMBL" id="FORH01000005">
    <property type="protein sequence ID" value="SFJ68491.1"/>
    <property type="molecule type" value="Genomic_DNA"/>
</dbReference>
<dbReference type="Gene3D" id="1.10.760.10">
    <property type="entry name" value="Cytochrome c-like domain"/>
    <property type="match status" value="1"/>
</dbReference>
<dbReference type="SUPFAM" id="SSF46626">
    <property type="entry name" value="Cytochrome c"/>
    <property type="match status" value="1"/>
</dbReference>
<dbReference type="GO" id="GO:0046872">
    <property type="term" value="F:metal ion binding"/>
    <property type="evidence" value="ECO:0007669"/>
    <property type="project" value="UniProtKB-KW"/>
</dbReference>
<keyword evidence="2 4" id="KW-0479">Metal-binding</keyword>
<dbReference type="GO" id="GO:0009055">
    <property type="term" value="F:electron transfer activity"/>
    <property type="evidence" value="ECO:0007669"/>
    <property type="project" value="InterPro"/>
</dbReference>
<reference evidence="8" key="1">
    <citation type="submission" date="2016-10" db="EMBL/GenBank/DDBJ databases">
        <authorList>
            <person name="Varghese N."/>
            <person name="Submissions S."/>
        </authorList>
    </citation>
    <scope>NUCLEOTIDE SEQUENCE [LARGE SCALE GENOMIC DNA]</scope>
    <source>
        <strain evidence="8">DSM 26471</strain>
    </source>
</reference>
<evidence type="ECO:0000256" key="3">
    <source>
        <dbReference type="ARBA" id="ARBA00023004"/>
    </source>
</evidence>
<organism evidence="7 8">
    <name type="scientific">Celeribacter neptunius</name>
    <dbReference type="NCBI Taxonomy" id="588602"/>
    <lineage>
        <taxon>Bacteria</taxon>
        <taxon>Pseudomonadati</taxon>
        <taxon>Pseudomonadota</taxon>
        <taxon>Alphaproteobacteria</taxon>
        <taxon>Rhodobacterales</taxon>
        <taxon>Roseobacteraceae</taxon>
        <taxon>Celeribacter</taxon>
    </lineage>
</organism>
<sequence length="152" mass="16126">MRLTLTRKGAVAFAMALLTLPVVAVSAETPEELFEIHCAACHNTGGIGNPGLAPPLNRPVFWQALGEAAPDYLAGVMISGMAGKLEIQGQMYIGLIMPPVASTTDEELIEIGTWVLQALGETESAMSQELLDTARATRPSHADLRAMRPAVD</sequence>
<feature type="chain" id="PRO_5011601114" evidence="5">
    <location>
        <begin position="25"/>
        <end position="152"/>
    </location>
</feature>
<evidence type="ECO:0000256" key="2">
    <source>
        <dbReference type="ARBA" id="ARBA00022723"/>
    </source>
</evidence>
<evidence type="ECO:0000256" key="1">
    <source>
        <dbReference type="ARBA" id="ARBA00022617"/>
    </source>
</evidence>
<feature type="domain" description="Cytochrome c" evidence="6">
    <location>
        <begin position="25"/>
        <end position="119"/>
    </location>
</feature>
<accession>A0A1I3TFP8</accession>
<evidence type="ECO:0000259" key="6">
    <source>
        <dbReference type="PROSITE" id="PS51007"/>
    </source>
</evidence>
<feature type="signal peptide" evidence="5">
    <location>
        <begin position="1"/>
        <end position="24"/>
    </location>
</feature>
<name>A0A1I3TFP8_9RHOB</name>
<evidence type="ECO:0000256" key="4">
    <source>
        <dbReference type="PROSITE-ProRule" id="PRU00433"/>
    </source>
</evidence>
<dbReference type="STRING" id="588602.SAMN04487991_2662"/>
<evidence type="ECO:0000313" key="7">
    <source>
        <dbReference type="EMBL" id="SFJ68491.1"/>
    </source>
</evidence>
<keyword evidence="3 4" id="KW-0408">Iron</keyword>
<keyword evidence="5" id="KW-0732">Signal</keyword>
<dbReference type="Proteomes" id="UP000199630">
    <property type="component" value="Unassembled WGS sequence"/>
</dbReference>
<protein>
    <submittedName>
        <fullName evidence="7">Cytochrome C oxidase, cbb3-type, subunit III</fullName>
    </submittedName>
</protein>
<proteinExistence type="predicted"/>
<evidence type="ECO:0000256" key="5">
    <source>
        <dbReference type="SAM" id="SignalP"/>
    </source>
</evidence>
<dbReference type="InterPro" id="IPR009056">
    <property type="entry name" value="Cyt_c-like_dom"/>
</dbReference>
<dbReference type="InterPro" id="IPR036909">
    <property type="entry name" value="Cyt_c-like_dom_sf"/>
</dbReference>
<evidence type="ECO:0000313" key="8">
    <source>
        <dbReference type="Proteomes" id="UP000199630"/>
    </source>
</evidence>
<gene>
    <name evidence="7" type="ORF">SAMN04487991_2662</name>
</gene>
<dbReference type="GO" id="GO:0020037">
    <property type="term" value="F:heme binding"/>
    <property type="evidence" value="ECO:0007669"/>
    <property type="project" value="InterPro"/>
</dbReference>
<dbReference type="Pfam" id="PF13442">
    <property type="entry name" value="Cytochrome_CBB3"/>
    <property type="match status" value="1"/>
</dbReference>
<dbReference type="AlphaFoldDB" id="A0A1I3TFP8"/>
<keyword evidence="8" id="KW-1185">Reference proteome</keyword>